<dbReference type="EMBL" id="CASHTH010000300">
    <property type="protein sequence ID" value="CAI7997232.1"/>
    <property type="molecule type" value="Genomic_DNA"/>
</dbReference>
<proteinExistence type="predicted"/>
<accession>A0AA35QZR5</accession>
<comment type="caution">
    <text evidence="1">The sequence shown here is derived from an EMBL/GenBank/DDBJ whole genome shotgun (WGS) entry which is preliminary data.</text>
</comment>
<keyword evidence="2" id="KW-1185">Reference proteome</keyword>
<name>A0AA35QZR5_GEOBA</name>
<dbReference type="Proteomes" id="UP001174909">
    <property type="component" value="Unassembled WGS sequence"/>
</dbReference>
<gene>
    <name evidence="1" type="ORF">GBAR_LOCUS2112</name>
</gene>
<organism evidence="1 2">
    <name type="scientific">Geodia barretti</name>
    <name type="common">Barrett's horny sponge</name>
    <dbReference type="NCBI Taxonomy" id="519541"/>
    <lineage>
        <taxon>Eukaryota</taxon>
        <taxon>Metazoa</taxon>
        <taxon>Porifera</taxon>
        <taxon>Demospongiae</taxon>
        <taxon>Heteroscleromorpha</taxon>
        <taxon>Tetractinellida</taxon>
        <taxon>Astrophorina</taxon>
        <taxon>Geodiidae</taxon>
        <taxon>Geodia</taxon>
    </lineage>
</organism>
<protein>
    <submittedName>
        <fullName evidence="1">Uncharacterized protein</fullName>
    </submittedName>
</protein>
<dbReference type="AlphaFoldDB" id="A0AA35QZR5"/>
<reference evidence="1" key="1">
    <citation type="submission" date="2023-03" db="EMBL/GenBank/DDBJ databases">
        <authorList>
            <person name="Steffen K."/>
            <person name="Cardenas P."/>
        </authorList>
    </citation>
    <scope>NUCLEOTIDE SEQUENCE</scope>
</reference>
<evidence type="ECO:0000313" key="1">
    <source>
        <dbReference type="EMBL" id="CAI7997232.1"/>
    </source>
</evidence>
<sequence>MQQRVNAPTVLSSVAMVRNTEQWSHNDVKHRSLSTT</sequence>
<evidence type="ECO:0000313" key="2">
    <source>
        <dbReference type="Proteomes" id="UP001174909"/>
    </source>
</evidence>